<reference evidence="1 2" key="1">
    <citation type="submission" date="2016-10" db="EMBL/GenBank/DDBJ databases">
        <authorList>
            <person name="de Groot N.N."/>
        </authorList>
    </citation>
    <scope>NUCLEOTIDE SEQUENCE [LARGE SCALE GENOMIC DNA]</scope>
    <source>
        <strain evidence="1 2">PYCC 4715</strain>
    </source>
</reference>
<name>A0A1L0BV35_9ASCO</name>
<sequence>MLVEKSGIATEIESLGSSEADKYVSTGNKNLDYLHNFDHEAHPEEVTMKQITRKLDIMLVFPMLFVYFCNSSIRFR</sequence>
<dbReference type="AlphaFoldDB" id="A0A1L0BV35"/>
<evidence type="ECO:0000313" key="1">
    <source>
        <dbReference type="EMBL" id="SGZ55215.1"/>
    </source>
</evidence>
<protein>
    <submittedName>
        <fullName evidence="1">CIC11C00000000081</fullName>
    </submittedName>
</protein>
<accession>A0A1L0BV35</accession>
<organism evidence="1 2">
    <name type="scientific">Sungouiella intermedia</name>
    <dbReference type="NCBI Taxonomy" id="45354"/>
    <lineage>
        <taxon>Eukaryota</taxon>
        <taxon>Fungi</taxon>
        <taxon>Dikarya</taxon>
        <taxon>Ascomycota</taxon>
        <taxon>Saccharomycotina</taxon>
        <taxon>Pichiomycetes</taxon>
        <taxon>Metschnikowiaceae</taxon>
        <taxon>Sungouiella</taxon>
    </lineage>
</organism>
<dbReference type="EMBL" id="LT635767">
    <property type="protein sequence ID" value="SGZ55215.1"/>
    <property type="molecule type" value="Genomic_DNA"/>
</dbReference>
<evidence type="ECO:0000313" key="2">
    <source>
        <dbReference type="Proteomes" id="UP000182259"/>
    </source>
</evidence>
<proteinExistence type="predicted"/>
<gene>
    <name evidence="1" type="ORF">SAMEA4029009_CIC11G00000000081</name>
</gene>
<dbReference type="Proteomes" id="UP000182259">
    <property type="component" value="Chromosome IV"/>
</dbReference>